<reference evidence="1 6" key="1">
    <citation type="submission" date="2015-01" db="EMBL/GenBank/DDBJ databases">
        <title>Lactococcus lactis subsp.lactis JCM 5805 whole genome shotgun sequence.</title>
        <authorList>
            <person name="Fujii T."/>
            <person name="Tomita Y."/>
            <person name="Ikushima S."/>
            <person name="Fujiwara D."/>
        </authorList>
    </citation>
    <scope>NUCLEOTIDE SEQUENCE [LARGE SCALE GENOMIC DNA]</scope>
    <source>
        <strain evidence="1 6">JCM 5805</strain>
    </source>
</reference>
<dbReference type="EMBL" id="LKLU01000001">
    <property type="protein sequence ID" value="KSU23532.1"/>
    <property type="molecule type" value="Genomic_DNA"/>
</dbReference>
<sequence length="41" mass="4980">MFHFYNFTDRELVSKILYSNLAILLKKPLTEVFIFIILKLF</sequence>
<dbReference type="Proteomes" id="UP000054230">
    <property type="component" value="Unassembled WGS sequence"/>
</dbReference>
<evidence type="ECO:0000313" key="4">
    <source>
        <dbReference type="EMBL" id="KSU23532.1"/>
    </source>
</evidence>
<gene>
    <name evidence="1" type="ORF">JCM5805K_0233</name>
    <name evidence="2" type="ORF">LMG8520_1046</name>
    <name evidence="3" type="ORF">LMG9449_2753</name>
    <name evidence="4" type="ORF">M20_0030</name>
    <name evidence="5" type="ORF">N42_2416</name>
</gene>
<dbReference type="Proteomes" id="UP000053719">
    <property type="component" value="Unassembled WGS sequence"/>
</dbReference>
<dbReference type="EMBL" id="BBSI01000009">
    <property type="protein sequence ID" value="GAM79128.1"/>
    <property type="molecule type" value="Genomic_DNA"/>
</dbReference>
<dbReference type="Proteomes" id="UP000053612">
    <property type="component" value="Unassembled WGS sequence"/>
</dbReference>
<protein>
    <submittedName>
        <fullName evidence="1">Uncharacterized protein</fullName>
    </submittedName>
</protein>
<proteinExistence type="predicted"/>
<dbReference type="PATRIC" id="fig|1360.117.peg.2274"/>
<evidence type="ECO:0000313" key="5">
    <source>
        <dbReference type="EMBL" id="KSU24595.1"/>
    </source>
</evidence>
<name>A0A0B8QW01_LACLL</name>
<dbReference type="Proteomes" id="UP000052991">
    <property type="component" value="Unassembled WGS sequence"/>
</dbReference>
<evidence type="ECO:0000313" key="7">
    <source>
        <dbReference type="Proteomes" id="UP000052991"/>
    </source>
</evidence>
<dbReference type="EMBL" id="LKLS01000225">
    <property type="protein sequence ID" value="KSU13783.1"/>
    <property type="molecule type" value="Genomic_DNA"/>
</dbReference>
<evidence type="ECO:0000313" key="6">
    <source>
        <dbReference type="Proteomes" id="UP000031847"/>
    </source>
</evidence>
<evidence type="ECO:0000313" key="8">
    <source>
        <dbReference type="Proteomes" id="UP000053612"/>
    </source>
</evidence>
<comment type="caution">
    <text evidence="1">The sequence shown here is derived from an EMBL/GenBank/DDBJ whole genome shotgun (WGS) entry which is preliminary data.</text>
</comment>
<dbReference type="EMBL" id="LKLW01000151">
    <property type="protein sequence ID" value="KSU24595.1"/>
    <property type="molecule type" value="Genomic_DNA"/>
</dbReference>
<evidence type="ECO:0000313" key="2">
    <source>
        <dbReference type="EMBL" id="KSU10487.1"/>
    </source>
</evidence>
<reference evidence="2" key="3">
    <citation type="journal article" date="2017" name="Genome Announc.">
        <title>Draft Genome Sequences of 24 Lactococcus lactis Strains.</title>
        <authorList>
            <person name="Backus L."/>
            <person name="Wels M."/>
            <person name="Boekhorst J."/>
            <person name="Dijkstra A.R."/>
            <person name="Beerthuyzen M."/>
            <person name="Kelly W.J."/>
            <person name="Siezen R.J."/>
            <person name="van Hijum S.A."/>
            <person name="Bachmann H."/>
        </authorList>
    </citation>
    <scope>NUCLEOTIDE SEQUENCE</scope>
    <source>
        <strain evidence="2">LMG8520</strain>
        <strain evidence="3">LMG9447</strain>
        <strain evidence="4">M20</strain>
        <strain evidence="5">N42</strain>
    </source>
</reference>
<organism evidence="1 6">
    <name type="scientific">Lactococcus lactis subsp. lactis</name>
    <name type="common">Streptococcus lactis</name>
    <dbReference type="NCBI Taxonomy" id="1360"/>
    <lineage>
        <taxon>Bacteria</taxon>
        <taxon>Bacillati</taxon>
        <taxon>Bacillota</taxon>
        <taxon>Bacilli</taxon>
        <taxon>Lactobacillales</taxon>
        <taxon>Streptococcaceae</taxon>
        <taxon>Lactococcus</taxon>
    </lineage>
</organism>
<evidence type="ECO:0000313" key="3">
    <source>
        <dbReference type="EMBL" id="KSU13783.1"/>
    </source>
</evidence>
<dbReference type="AlphaFoldDB" id="A0A0B8QW01"/>
<accession>A0A0B8QW01</accession>
<evidence type="ECO:0000313" key="9">
    <source>
        <dbReference type="Proteomes" id="UP000053719"/>
    </source>
</evidence>
<dbReference type="Proteomes" id="UP000031847">
    <property type="component" value="Unassembled WGS sequence"/>
</dbReference>
<reference evidence="7 8" key="2">
    <citation type="submission" date="2015-10" db="EMBL/GenBank/DDBJ databases">
        <title>Draft Genome Sequences of 11 Lactococcus lactis subspecies cremoris strains.</title>
        <authorList>
            <person name="Wels M."/>
            <person name="Backus L."/>
            <person name="Boekhorst J."/>
            <person name="Dijkstra A."/>
            <person name="Beerthuizen M."/>
            <person name="Kelly W."/>
            <person name="Siezen R."/>
            <person name="Bachmann H."/>
            <person name="Van Hijum S."/>
        </authorList>
    </citation>
    <scope>NUCLEOTIDE SEQUENCE [LARGE SCALE GENOMIC DNA]</scope>
    <source>
        <strain evidence="10">LMG8520</strain>
        <strain evidence="8">LMG9449</strain>
        <strain evidence="9">M20</strain>
        <strain evidence="7">N42</strain>
    </source>
</reference>
<dbReference type="EMBL" id="LKLP01000055">
    <property type="protein sequence ID" value="KSU10487.1"/>
    <property type="molecule type" value="Genomic_DNA"/>
</dbReference>
<evidence type="ECO:0000313" key="10">
    <source>
        <dbReference type="Proteomes" id="UP000054230"/>
    </source>
</evidence>
<evidence type="ECO:0000313" key="1">
    <source>
        <dbReference type="EMBL" id="GAM79128.1"/>
    </source>
</evidence>